<evidence type="ECO:0000313" key="1">
    <source>
        <dbReference type="EMBL" id="CAD8130007.1"/>
    </source>
</evidence>
<reference evidence="1" key="1">
    <citation type="submission" date="2021-01" db="EMBL/GenBank/DDBJ databases">
        <authorList>
            <consortium name="Genoscope - CEA"/>
            <person name="William W."/>
        </authorList>
    </citation>
    <scope>NUCLEOTIDE SEQUENCE</scope>
</reference>
<name>A0A8S1RR02_9CILI</name>
<keyword evidence="2" id="KW-1185">Reference proteome</keyword>
<accession>A0A8S1RR02</accession>
<dbReference type="AlphaFoldDB" id="A0A8S1RR02"/>
<dbReference type="EMBL" id="CAJJDN010000256">
    <property type="protein sequence ID" value="CAD8130007.1"/>
    <property type="molecule type" value="Genomic_DNA"/>
</dbReference>
<evidence type="ECO:0000313" key="2">
    <source>
        <dbReference type="Proteomes" id="UP000692954"/>
    </source>
</evidence>
<organism evidence="1 2">
    <name type="scientific">Paramecium sonneborni</name>
    <dbReference type="NCBI Taxonomy" id="65129"/>
    <lineage>
        <taxon>Eukaryota</taxon>
        <taxon>Sar</taxon>
        <taxon>Alveolata</taxon>
        <taxon>Ciliophora</taxon>
        <taxon>Intramacronucleata</taxon>
        <taxon>Oligohymenophorea</taxon>
        <taxon>Peniculida</taxon>
        <taxon>Parameciidae</taxon>
        <taxon>Paramecium</taxon>
    </lineage>
</organism>
<protein>
    <submittedName>
        <fullName evidence="1">Uncharacterized protein</fullName>
    </submittedName>
</protein>
<proteinExistence type="predicted"/>
<dbReference type="Proteomes" id="UP000692954">
    <property type="component" value="Unassembled WGS sequence"/>
</dbReference>
<gene>
    <name evidence="1" type="ORF">PSON_ATCC_30995.1.T2560005</name>
</gene>
<sequence>MLTELLIFIRKNQFNVFLKIKEFQIFQLEFLTLNSQNKNQKKIVILMIFGCKSWKSGFINDHSKHLKVLKHHQTNDTSTFVYGIVSNSILQVKYYDKQSVYNYLSAKLVYSIPGNCNITNNLQNIYVSKMFLNELAIKNSSIIQLNVTLNQQQTKPSPTFVVDGLEFSSFENF</sequence>
<comment type="caution">
    <text evidence="1">The sequence shown here is derived from an EMBL/GenBank/DDBJ whole genome shotgun (WGS) entry which is preliminary data.</text>
</comment>